<dbReference type="InterPro" id="IPR012495">
    <property type="entry name" value="TadE-like_dom"/>
</dbReference>
<organism evidence="2 3">
    <name type="scientific">Demequina activiva</name>
    <dbReference type="NCBI Taxonomy" id="1582364"/>
    <lineage>
        <taxon>Bacteria</taxon>
        <taxon>Bacillati</taxon>
        <taxon>Actinomycetota</taxon>
        <taxon>Actinomycetes</taxon>
        <taxon>Micrococcales</taxon>
        <taxon>Demequinaceae</taxon>
        <taxon>Demequina</taxon>
    </lineage>
</organism>
<dbReference type="RefSeq" id="WP_239066442.1">
    <property type="nucleotide sequence ID" value="NZ_BONR01000001.1"/>
</dbReference>
<comment type="caution">
    <text evidence="2">The sequence shown here is derived from an EMBL/GenBank/DDBJ whole genome shotgun (WGS) entry which is preliminary data.</text>
</comment>
<feature type="domain" description="TadE-like" evidence="1">
    <location>
        <begin position="2"/>
        <end position="39"/>
    </location>
</feature>
<dbReference type="AlphaFoldDB" id="A0A919Q012"/>
<accession>A0A919Q012</accession>
<dbReference type="EMBL" id="BONR01000001">
    <property type="protein sequence ID" value="GIG53509.1"/>
    <property type="molecule type" value="Genomic_DNA"/>
</dbReference>
<dbReference type="Proteomes" id="UP000652354">
    <property type="component" value="Unassembled WGS sequence"/>
</dbReference>
<gene>
    <name evidence="2" type="ORF">Dac01nite_02610</name>
</gene>
<evidence type="ECO:0000313" key="3">
    <source>
        <dbReference type="Proteomes" id="UP000652354"/>
    </source>
</evidence>
<evidence type="ECO:0000313" key="2">
    <source>
        <dbReference type="EMBL" id="GIG53509.1"/>
    </source>
</evidence>
<evidence type="ECO:0000259" key="1">
    <source>
        <dbReference type="Pfam" id="PF07811"/>
    </source>
</evidence>
<name>A0A919Q012_9MICO</name>
<reference evidence="2" key="1">
    <citation type="submission" date="2021-01" db="EMBL/GenBank/DDBJ databases">
        <title>Whole genome shotgun sequence of Demequina activiva NBRC 110675.</title>
        <authorList>
            <person name="Komaki H."/>
            <person name="Tamura T."/>
        </authorList>
    </citation>
    <scope>NUCLEOTIDE SEQUENCE</scope>
    <source>
        <strain evidence="2">NBRC 110675</strain>
    </source>
</reference>
<keyword evidence="3" id="KW-1185">Reference proteome</keyword>
<dbReference type="Pfam" id="PF07811">
    <property type="entry name" value="TadE"/>
    <property type="match status" value="1"/>
</dbReference>
<protein>
    <recommendedName>
        <fullName evidence="1">TadE-like domain-containing protein</fullName>
    </recommendedName>
</protein>
<sequence length="114" mass="11560">MEFVLVGSLVVLLGLALVQLVLALHVRNTLTSSAYEGARHAAQADRSLVDGEARAESLAADALGGLKVEAAASEGMAGGAAVVTIEVSAPLPVVGVWGPGTLRVEARAFDEDVP</sequence>
<proteinExistence type="predicted"/>